<dbReference type="Proteomes" id="UP000217696">
    <property type="component" value="Chromosome"/>
</dbReference>
<dbReference type="KEGG" id="asoc:CB4_02398"/>
<dbReference type="EMBL" id="AP017312">
    <property type="protein sequence ID" value="BAU28224.1"/>
    <property type="molecule type" value="Genomic_DNA"/>
</dbReference>
<protein>
    <submittedName>
        <fullName evidence="1">Uncharacterized protein</fullName>
    </submittedName>
</protein>
<dbReference type="RefSeq" id="WP_146226547.1">
    <property type="nucleotide sequence ID" value="NZ_AP017312.1"/>
</dbReference>
<evidence type="ECO:0000313" key="1">
    <source>
        <dbReference type="EMBL" id="BAU28224.1"/>
    </source>
</evidence>
<dbReference type="AlphaFoldDB" id="A0A0U5B1R1"/>
<sequence length="113" mass="12769">MEGGRGAINQNLQGDWIVLDKEKLRAKIIKLPVKNGAIMLDHNNPDHRDLFEDDEEGDDRMVDVIKKRVVYVDMAGLEPQQVEEEVTLLQFQGLLVKESQGLVKIVEVPDFSG</sequence>
<reference evidence="1 2" key="1">
    <citation type="submission" date="2015-12" db="EMBL/GenBank/DDBJ databases">
        <title>Genome sequence of Aneurinibacillus soli.</title>
        <authorList>
            <person name="Lee J.S."/>
            <person name="Lee K.C."/>
            <person name="Kim K.K."/>
            <person name="Lee B.W."/>
        </authorList>
    </citation>
    <scope>NUCLEOTIDE SEQUENCE [LARGE SCALE GENOMIC DNA]</scope>
    <source>
        <strain evidence="1 2">CB4</strain>
    </source>
</reference>
<accession>A0A0U5B1R1</accession>
<name>A0A0U5B1R1_9BACL</name>
<organism evidence="1 2">
    <name type="scientific">Aneurinibacillus soli</name>
    <dbReference type="NCBI Taxonomy" id="1500254"/>
    <lineage>
        <taxon>Bacteria</taxon>
        <taxon>Bacillati</taxon>
        <taxon>Bacillota</taxon>
        <taxon>Bacilli</taxon>
        <taxon>Bacillales</taxon>
        <taxon>Paenibacillaceae</taxon>
        <taxon>Aneurinibacillus group</taxon>
        <taxon>Aneurinibacillus</taxon>
    </lineage>
</organism>
<dbReference type="OrthoDB" id="1799095at2"/>
<evidence type="ECO:0000313" key="2">
    <source>
        <dbReference type="Proteomes" id="UP000217696"/>
    </source>
</evidence>
<gene>
    <name evidence="1" type="ORF">CB4_02398</name>
</gene>
<proteinExistence type="predicted"/>
<keyword evidence="2" id="KW-1185">Reference proteome</keyword>